<name>A0A0N4YRH3_NIPBR</name>
<protein>
    <submittedName>
        <fullName evidence="2 4">Uncharacterized protein</fullName>
    </submittedName>
</protein>
<dbReference type="WBParaSite" id="NBR_0001984501-mRNA-1">
    <property type="protein sequence ID" value="NBR_0001984501-mRNA-1"/>
    <property type="gene ID" value="NBR_0001984501"/>
</dbReference>
<dbReference type="EMBL" id="UYSL01024550">
    <property type="protein sequence ID" value="VDL83582.1"/>
    <property type="molecule type" value="Genomic_DNA"/>
</dbReference>
<evidence type="ECO:0000313" key="4">
    <source>
        <dbReference type="WBParaSite" id="NBR_0001984501-mRNA-1"/>
    </source>
</evidence>
<proteinExistence type="predicted"/>
<keyword evidence="3" id="KW-1185">Reference proteome</keyword>
<gene>
    <name evidence="2" type="ORF">NBR_LOCUS19846</name>
</gene>
<evidence type="ECO:0000256" key="1">
    <source>
        <dbReference type="SAM" id="SignalP"/>
    </source>
</evidence>
<feature type="signal peptide" evidence="1">
    <location>
        <begin position="1"/>
        <end position="21"/>
    </location>
</feature>
<feature type="chain" id="PRO_5043126097" evidence="1">
    <location>
        <begin position="22"/>
        <end position="72"/>
    </location>
</feature>
<reference evidence="2 3" key="2">
    <citation type="submission" date="2018-11" db="EMBL/GenBank/DDBJ databases">
        <authorList>
            <consortium name="Pathogen Informatics"/>
        </authorList>
    </citation>
    <scope>NUCLEOTIDE SEQUENCE [LARGE SCALE GENOMIC DNA]</scope>
</reference>
<evidence type="ECO:0000313" key="3">
    <source>
        <dbReference type="Proteomes" id="UP000271162"/>
    </source>
</evidence>
<organism evidence="4">
    <name type="scientific">Nippostrongylus brasiliensis</name>
    <name type="common">Rat hookworm</name>
    <dbReference type="NCBI Taxonomy" id="27835"/>
    <lineage>
        <taxon>Eukaryota</taxon>
        <taxon>Metazoa</taxon>
        <taxon>Ecdysozoa</taxon>
        <taxon>Nematoda</taxon>
        <taxon>Chromadorea</taxon>
        <taxon>Rhabditida</taxon>
        <taxon>Rhabditina</taxon>
        <taxon>Rhabditomorpha</taxon>
        <taxon>Strongyloidea</taxon>
        <taxon>Heligmosomidae</taxon>
        <taxon>Nippostrongylus</taxon>
    </lineage>
</organism>
<dbReference type="Proteomes" id="UP000271162">
    <property type="component" value="Unassembled WGS sequence"/>
</dbReference>
<sequence>MIRAAVTCLLLLAVAITRIDAYYGYGYYPGCSYYCYNPNFVPMNPGMGMIPPGQGAMLGAAVGAVAGALGLV</sequence>
<keyword evidence="1" id="KW-0732">Signal</keyword>
<evidence type="ECO:0000313" key="2">
    <source>
        <dbReference type="EMBL" id="VDL83582.1"/>
    </source>
</evidence>
<reference evidence="4" key="1">
    <citation type="submission" date="2017-02" db="UniProtKB">
        <authorList>
            <consortium name="WormBaseParasite"/>
        </authorList>
    </citation>
    <scope>IDENTIFICATION</scope>
</reference>
<accession>A0A0N4YRH3</accession>
<dbReference type="AlphaFoldDB" id="A0A0N4YRH3"/>